<dbReference type="Proteomes" id="UP000005336">
    <property type="component" value="Unassembled WGS sequence"/>
</dbReference>
<dbReference type="EMBL" id="AGAZ01000036">
    <property type="protein sequence ID" value="EGZ48060.1"/>
    <property type="molecule type" value="Genomic_DNA"/>
</dbReference>
<dbReference type="HOGENOM" id="CLU_2845319_0_0_4"/>
<accession>G4CPE6</accession>
<dbReference type="PATRIC" id="fig|1030841.3.peg.941"/>
<proteinExistence type="predicted"/>
<organism evidence="1 2">
    <name type="scientific">Neisseria wadsworthii 9715</name>
    <dbReference type="NCBI Taxonomy" id="1030841"/>
    <lineage>
        <taxon>Bacteria</taxon>
        <taxon>Pseudomonadati</taxon>
        <taxon>Pseudomonadota</taxon>
        <taxon>Betaproteobacteria</taxon>
        <taxon>Neisseriales</taxon>
        <taxon>Neisseriaceae</taxon>
        <taxon>Neisseria</taxon>
    </lineage>
</organism>
<reference evidence="1 2" key="1">
    <citation type="submission" date="2011-06" db="EMBL/GenBank/DDBJ databases">
        <authorList>
            <person name="Muzny D."/>
            <person name="Qin X."/>
            <person name="Deng J."/>
            <person name="Jiang H."/>
            <person name="Liu Y."/>
            <person name="Qu J."/>
            <person name="Song X.-Z."/>
            <person name="Zhang L."/>
            <person name="Thornton R."/>
            <person name="Coyle M."/>
            <person name="Francisco L."/>
            <person name="Jackson L."/>
            <person name="Javaid M."/>
            <person name="Korchina V."/>
            <person name="Kovar C."/>
            <person name="Mata R."/>
            <person name="Mathew T."/>
            <person name="Ngo R."/>
            <person name="Nguyen L."/>
            <person name="Nguyen N."/>
            <person name="Okwuonu G."/>
            <person name="Ongeri F."/>
            <person name="Pham C."/>
            <person name="Simmons D."/>
            <person name="Wilczek-Boney K."/>
            <person name="Hale W."/>
            <person name="Jakkamsetti A."/>
            <person name="Pham P."/>
            <person name="Ruth R."/>
            <person name="San Lucas F."/>
            <person name="Warren J."/>
            <person name="Zhang J."/>
            <person name="Zhao Z."/>
            <person name="Zhou C."/>
            <person name="Zhu D."/>
            <person name="Lee S."/>
            <person name="Bess C."/>
            <person name="Blankenburg K."/>
            <person name="Forbes L."/>
            <person name="Fu Q."/>
            <person name="Gubbala S."/>
            <person name="Hirani K."/>
            <person name="Jayaseelan J.C."/>
            <person name="Lara F."/>
            <person name="Munidasa M."/>
            <person name="Palculict T."/>
            <person name="Patil S."/>
            <person name="Pu L.-L."/>
            <person name="Saada N."/>
            <person name="Tang L."/>
            <person name="Weissenberger G."/>
            <person name="Zhu Y."/>
            <person name="Hemphill L."/>
            <person name="Shang Y."/>
            <person name="Youmans B."/>
            <person name="Ayvaz T."/>
            <person name="Ross M."/>
            <person name="Santibanez J."/>
            <person name="Aqrawi P."/>
            <person name="Gross S."/>
            <person name="Joshi V."/>
            <person name="Fowler G."/>
            <person name="Nazareth L."/>
            <person name="Reid J."/>
            <person name="Worley K."/>
            <person name="Petrosino J."/>
            <person name="Highlander S."/>
            <person name="Gibbs R."/>
        </authorList>
    </citation>
    <scope>NUCLEOTIDE SEQUENCE [LARGE SCALE GENOMIC DNA]</scope>
    <source>
        <strain evidence="1 2">9715</strain>
    </source>
</reference>
<protein>
    <submittedName>
        <fullName evidence="1">Uncharacterized protein</fullName>
    </submittedName>
</protein>
<dbReference type="STRING" id="1030841.HMPREF9370_0956"/>
<name>G4CPE6_9NEIS</name>
<evidence type="ECO:0000313" key="2">
    <source>
        <dbReference type="Proteomes" id="UP000005336"/>
    </source>
</evidence>
<evidence type="ECO:0000313" key="1">
    <source>
        <dbReference type="EMBL" id="EGZ48060.1"/>
    </source>
</evidence>
<dbReference type="AlphaFoldDB" id="G4CPE6"/>
<gene>
    <name evidence="1" type="ORF">HMPREF9370_0956</name>
</gene>
<keyword evidence="2" id="KW-1185">Reference proteome</keyword>
<sequence>MPEYPMANQPVKLLFIMKGIAAYKAVAIPDTRLFNRIIPQYRLNLAAQCLSETRFQTGIIQYEPR</sequence>
<comment type="caution">
    <text evidence="1">The sequence shown here is derived from an EMBL/GenBank/DDBJ whole genome shotgun (WGS) entry which is preliminary data.</text>
</comment>